<dbReference type="PIRSF" id="PIRSF019169">
    <property type="entry name" value="PilM"/>
    <property type="match status" value="1"/>
</dbReference>
<evidence type="ECO:0008006" key="3">
    <source>
        <dbReference type="Google" id="ProtNLM"/>
    </source>
</evidence>
<organism evidence="1 2">
    <name type="scientific">Geobacillus stearothermophilus</name>
    <name type="common">Bacillus stearothermophilus</name>
    <dbReference type="NCBI Taxonomy" id="1422"/>
    <lineage>
        <taxon>Bacteria</taxon>
        <taxon>Bacillati</taxon>
        <taxon>Bacillota</taxon>
        <taxon>Bacilli</taxon>
        <taxon>Bacillales</taxon>
        <taxon>Anoxybacillaceae</taxon>
        <taxon>Geobacillus</taxon>
    </lineage>
</organism>
<gene>
    <name evidence="1" type="ORF">B4109_2223</name>
</gene>
<dbReference type="Pfam" id="PF11104">
    <property type="entry name" value="PilM_2"/>
    <property type="match status" value="1"/>
</dbReference>
<dbReference type="Gene3D" id="3.30.420.40">
    <property type="match status" value="1"/>
</dbReference>
<dbReference type="SUPFAM" id="SSF53067">
    <property type="entry name" value="Actin-like ATPase domain"/>
    <property type="match status" value="1"/>
</dbReference>
<comment type="caution">
    <text evidence="1">The sequence shown here is derived from an EMBL/GenBank/DDBJ whole genome shotgun (WGS) entry which is preliminary data.</text>
</comment>
<sequence>MKMALWRRKAKQANIIIKDHVLRYVEAKPGQPPEARRWGERALPPGIIRDGKIADRETLAMILDECVDEWKLDGRRVRFVVPDPFVMIRHLPLPAHLPDEDIRGYLFMELGESIPLPFADPVFDYVVAERTEEALNVLLFAAPEEAVAEYAALLEDAGLRPVAADVSPLCAYRPFFVAGQAAADDHILLVQFDESAVNLSVFHRHLPQFMRHVPLEAPGERTMPIVDPFAEVYKEIERMMSFYSFSIQQGKQQITRLFLTGDHPRLDDVFAVMSERLDVPPERLSRSLDPLPDRYHLAWGLALKEGMADHDR</sequence>
<proteinExistence type="predicted"/>
<dbReference type="AlphaFoldDB" id="A0A150MJ15"/>
<dbReference type="PANTHER" id="PTHR32432:SF3">
    <property type="entry name" value="ETHANOLAMINE UTILIZATION PROTEIN EUTJ"/>
    <property type="match status" value="1"/>
</dbReference>
<protein>
    <recommendedName>
        <fullName evidence="3">Pilus assembly protein PilM</fullName>
    </recommendedName>
</protein>
<dbReference type="PATRIC" id="fig|1422.18.peg.509"/>
<dbReference type="InterPro" id="IPR005883">
    <property type="entry name" value="PilM"/>
</dbReference>
<dbReference type="EMBL" id="LQYV01000096">
    <property type="protein sequence ID" value="KYD24534.1"/>
    <property type="molecule type" value="Genomic_DNA"/>
</dbReference>
<evidence type="ECO:0000313" key="1">
    <source>
        <dbReference type="EMBL" id="KYD24534.1"/>
    </source>
</evidence>
<dbReference type="RefSeq" id="WP_081107432.1">
    <property type="nucleotide sequence ID" value="NZ_JARMRZ010000123.1"/>
</dbReference>
<name>A0A150MJ15_GEOSE</name>
<dbReference type="Proteomes" id="UP000075424">
    <property type="component" value="Unassembled WGS sequence"/>
</dbReference>
<dbReference type="InterPro" id="IPR043129">
    <property type="entry name" value="ATPase_NBD"/>
</dbReference>
<dbReference type="InterPro" id="IPR050696">
    <property type="entry name" value="FtsA/MreB"/>
</dbReference>
<evidence type="ECO:0000313" key="2">
    <source>
        <dbReference type="Proteomes" id="UP000075424"/>
    </source>
</evidence>
<accession>A0A150MJ15</accession>
<reference evidence="1 2" key="1">
    <citation type="submission" date="2016-01" db="EMBL/GenBank/DDBJ databases">
        <title>Draft Genome Sequences of Seven Thermophilic Sporeformers Isolated from Foods.</title>
        <authorList>
            <person name="Berendsen E.M."/>
            <person name="Wells-Bennik M.H."/>
            <person name="Krawcyk A.O."/>
            <person name="De Jong A."/>
            <person name="Holsappel S."/>
            <person name="Eijlander R.T."/>
            <person name="Kuipers O.P."/>
        </authorList>
    </citation>
    <scope>NUCLEOTIDE SEQUENCE [LARGE SCALE GENOMIC DNA]</scope>
    <source>
        <strain evidence="1 2">B4109</strain>
    </source>
</reference>
<dbReference type="PANTHER" id="PTHR32432">
    <property type="entry name" value="CELL DIVISION PROTEIN FTSA-RELATED"/>
    <property type="match status" value="1"/>
</dbReference>